<dbReference type="RefSeq" id="WP_073061704.1">
    <property type="nucleotide sequence ID" value="NZ_FQUS01000006.1"/>
</dbReference>
<dbReference type="Proteomes" id="UP000184041">
    <property type="component" value="Unassembled WGS sequence"/>
</dbReference>
<sequence>MQTVLKEKVNVDAVFRSFKDQAEHTRSGWEHKRIQPRYVKRKKGEVLTVTEVRRSYAQRKGKRLQVHFVICCEGDRYFHLVYDSDKILWILLYEFDDQMLFDEKEVDVEIQWNGLSGTER</sequence>
<organism evidence="1 2">
    <name type="scientific">Fodinibius roseus</name>
    <dbReference type="NCBI Taxonomy" id="1194090"/>
    <lineage>
        <taxon>Bacteria</taxon>
        <taxon>Pseudomonadati</taxon>
        <taxon>Balneolota</taxon>
        <taxon>Balneolia</taxon>
        <taxon>Balneolales</taxon>
        <taxon>Balneolaceae</taxon>
        <taxon>Fodinibius</taxon>
    </lineage>
</organism>
<gene>
    <name evidence="1" type="ORF">SAMN05443144_106180</name>
</gene>
<dbReference type="AlphaFoldDB" id="A0A1M4ZZ46"/>
<evidence type="ECO:0000313" key="1">
    <source>
        <dbReference type="EMBL" id="SHF23310.1"/>
    </source>
</evidence>
<protein>
    <submittedName>
        <fullName evidence="1">Uncharacterized protein</fullName>
    </submittedName>
</protein>
<evidence type="ECO:0000313" key="2">
    <source>
        <dbReference type="Proteomes" id="UP000184041"/>
    </source>
</evidence>
<reference evidence="1 2" key="1">
    <citation type="submission" date="2016-11" db="EMBL/GenBank/DDBJ databases">
        <authorList>
            <person name="Jaros S."/>
            <person name="Januszkiewicz K."/>
            <person name="Wedrychowicz H."/>
        </authorList>
    </citation>
    <scope>NUCLEOTIDE SEQUENCE [LARGE SCALE GENOMIC DNA]</scope>
    <source>
        <strain evidence="1 2">DSM 21986</strain>
    </source>
</reference>
<accession>A0A1M4ZZ46</accession>
<name>A0A1M4ZZ46_9BACT</name>
<dbReference type="EMBL" id="FQUS01000006">
    <property type="protein sequence ID" value="SHF23310.1"/>
    <property type="molecule type" value="Genomic_DNA"/>
</dbReference>
<keyword evidence="2" id="KW-1185">Reference proteome</keyword>
<proteinExistence type="predicted"/>
<dbReference type="OrthoDB" id="1524541at2"/>